<dbReference type="Gene3D" id="3.80.10.10">
    <property type="entry name" value="Ribonuclease Inhibitor"/>
    <property type="match status" value="1"/>
</dbReference>
<dbReference type="SMART" id="SM00369">
    <property type="entry name" value="LRR_TYP"/>
    <property type="match status" value="3"/>
</dbReference>
<name>A0AAV2ZEH2_9STRA</name>
<dbReference type="PANTHER" id="PTHR48051:SF1">
    <property type="entry name" value="RAS SUPPRESSOR PROTEIN 1"/>
    <property type="match status" value="1"/>
</dbReference>
<dbReference type="Proteomes" id="UP001146120">
    <property type="component" value="Unassembled WGS sequence"/>
</dbReference>
<dbReference type="SUPFAM" id="SSF52075">
    <property type="entry name" value="Outer arm dynein light chain 1"/>
    <property type="match status" value="1"/>
</dbReference>
<proteinExistence type="predicted"/>
<dbReference type="EMBL" id="DAKRPA010000025">
    <property type="protein sequence ID" value="DBA02945.1"/>
    <property type="molecule type" value="Genomic_DNA"/>
</dbReference>
<evidence type="ECO:0008006" key="5">
    <source>
        <dbReference type="Google" id="ProtNLM"/>
    </source>
</evidence>
<organism evidence="3 4">
    <name type="scientific">Lagenidium giganteum</name>
    <dbReference type="NCBI Taxonomy" id="4803"/>
    <lineage>
        <taxon>Eukaryota</taxon>
        <taxon>Sar</taxon>
        <taxon>Stramenopiles</taxon>
        <taxon>Oomycota</taxon>
        <taxon>Peronosporomycetes</taxon>
        <taxon>Pythiales</taxon>
        <taxon>Pythiaceae</taxon>
    </lineage>
</organism>
<keyword evidence="2" id="KW-0677">Repeat</keyword>
<sequence length="188" mass="20399">MVITTTAMLAKQSIAVATGQGARRWLCRSVPVAVDGKVARSLKDVARGGAVQALLLPKSQDLMCRNLMCEHVGSSCTCRLALVLDRVPALQRMDLSNNNLRALPDNTFELTALTHLDVSGNVLTTLSPAIAQLQTLQDLDLRHNRLEALPEQALLALPHLQRLRIDGNPLSVDAIESPALRRIIDSAE</sequence>
<dbReference type="SMART" id="SM00364">
    <property type="entry name" value="LRR_BAC"/>
    <property type="match status" value="3"/>
</dbReference>
<evidence type="ECO:0000313" key="4">
    <source>
        <dbReference type="Proteomes" id="UP001146120"/>
    </source>
</evidence>
<dbReference type="AlphaFoldDB" id="A0AAV2ZEH2"/>
<dbReference type="PRINTS" id="PR00019">
    <property type="entry name" value="LEURICHRPT"/>
</dbReference>
<dbReference type="GO" id="GO:0005737">
    <property type="term" value="C:cytoplasm"/>
    <property type="evidence" value="ECO:0007669"/>
    <property type="project" value="TreeGrafter"/>
</dbReference>
<gene>
    <name evidence="3" type="ORF">N0F65_005972</name>
</gene>
<dbReference type="PANTHER" id="PTHR48051">
    <property type="match status" value="1"/>
</dbReference>
<dbReference type="InterPro" id="IPR003591">
    <property type="entry name" value="Leu-rich_rpt_typical-subtyp"/>
</dbReference>
<keyword evidence="1" id="KW-0433">Leucine-rich repeat</keyword>
<protein>
    <recommendedName>
        <fullName evidence="5">Leucine-rich repeat domain-containing protein</fullName>
    </recommendedName>
</protein>
<comment type="caution">
    <text evidence="3">The sequence shown here is derived from an EMBL/GenBank/DDBJ whole genome shotgun (WGS) entry which is preliminary data.</text>
</comment>
<accession>A0AAV2ZEH2</accession>
<dbReference type="InterPro" id="IPR032675">
    <property type="entry name" value="LRR_dom_sf"/>
</dbReference>
<dbReference type="PROSITE" id="PS51450">
    <property type="entry name" value="LRR"/>
    <property type="match status" value="1"/>
</dbReference>
<keyword evidence="4" id="KW-1185">Reference proteome</keyword>
<dbReference type="InterPro" id="IPR001611">
    <property type="entry name" value="Leu-rich_rpt"/>
</dbReference>
<reference evidence="3" key="1">
    <citation type="submission" date="2022-11" db="EMBL/GenBank/DDBJ databases">
        <authorList>
            <person name="Morgan W.R."/>
            <person name="Tartar A."/>
        </authorList>
    </citation>
    <scope>NUCLEOTIDE SEQUENCE</scope>
    <source>
        <strain evidence="3">ARSEF 373</strain>
    </source>
</reference>
<dbReference type="Pfam" id="PF13855">
    <property type="entry name" value="LRR_8"/>
    <property type="match status" value="2"/>
</dbReference>
<evidence type="ECO:0000256" key="1">
    <source>
        <dbReference type="ARBA" id="ARBA00022614"/>
    </source>
</evidence>
<dbReference type="InterPro" id="IPR050216">
    <property type="entry name" value="LRR_domain-containing"/>
</dbReference>
<evidence type="ECO:0000256" key="2">
    <source>
        <dbReference type="ARBA" id="ARBA00022737"/>
    </source>
</evidence>
<reference evidence="3" key="2">
    <citation type="journal article" date="2023" name="Microbiol Resour">
        <title>Decontamination and Annotation of the Draft Genome Sequence of the Oomycete Lagenidium giganteum ARSEF 373.</title>
        <authorList>
            <person name="Morgan W.R."/>
            <person name="Tartar A."/>
        </authorList>
    </citation>
    <scope>NUCLEOTIDE SEQUENCE</scope>
    <source>
        <strain evidence="3">ARSEF 373</strain>
    </source>
</reference>
<evidence type="ECO:0000313" key="3">
    <source>
        <dbReference type="EMBL" id="DBA02945.1"/>
    </source>
</evidence>